<dbReference type="GO" id="GO:0005886">
    <property type="term" value="C:plasma membrane"/>
    <property type="evidence" value="ECO:0007669"/>
    <property type="project" value="UniProtKB-SubCell"/>
</dbReference>
<evidence type="ECO:0000256" key="3">
    <source>
        <dbReference type="ARBA" id="ARBA00022475"/>
    </source>
</evidence>
<dbReference type="GO" id="GO:0015109">
    <property type="term" value="F:chromate transmembrane transporter activity"/>
    <property type="evidence" value="ECO:0007669"/>
    <property type="project" value="InterPro"/>
</dbReference>
<reference evidence="8 9" key="1">
    <citation type="submission" date="2018-09" db="EMBL/GenBank/DDBJ databases">
        <title>Phylogeny of the Shewanellaceae, and recommendation for two new genera, Pseudoshewanella and Parashewanella.</title>
        <authorList>
            <person name="Wang G."/>
        </authorList>
    </citation>
    <scope>NUCLEOTIDE SEQUENCE [LARGE SCALE GENOMIC DNA]</scope>
    <source>
        <strain evidence="8 9">KCTC 22492</strain>
    </source>
</reference>
<comment type="similarity">
    <text evidence="2">Belongs to the chromate ion transporter (CHR) (TC 2.A.51) family.</text>
</comment>
<evidence type="ECO:0000313" key="8">
    <source>
        <dbReference type="EMBL" id="RJY17867.1"/>
    </source>
</evidence>
<dbReference type="EMBL" id="QYYH01000035">
    <property type="protein sequence ID" value="RJY17867.1"/>
    <property type="molecule type" value="Genomic_DNA"/>
</dbReference>
<evidence type="ECO:0000313" key="9">
    <source>
        <dbReference type="Proteomes" id="UP000273022"/>
    </source>
</evidence>
<evidence type="ECO:0000256" key="1">
    <source>
        <dbReference type="ARBA" id="ARBA00004651"/>
    </source>
</evidence>
<feature type="transmembrane region" description="Helical" evidence="7">
    <location>
        <begin position="233"/>
        <end position="251"/>
    </location>
</feature>
<dbReference type="InterPro" id="IPR014047">
    <property type="entry name" value="Chr_Tranpt_l_chain"/>
</dbReference>
<dbReference type="Pfam" id="PF02417">
    <property type="entry name" value="Chromate_transp"/>
    <property type="match status" value="2"/>
</dbReference>
<evidence type="ECO:0000256" key="7">
    <source>
        <dbReference type="SAM" id="Phobius"/>
    </source>
</evidence>
<evidence type="ECO:0000256" key="6">
    <source>
        <dbReference type="ARBA" id="ARBA00023136"/>
    </source>
</evidence>
<evidence type="ECO:0000256" key="5">
    <source>
        <dbReference type="ARBA" id="ARBA00022989"/>
    </source>
</evidence>
<sequence length="401" mass="44127">MSHHKKKYSGISTLFNSAITIFKQFLLLGVIAFGGPVAHIGYFRRRFVDELAWLDDAYFGQLLALCQFLPGPSSSQLGFAIGYHRGGIVGALAAFVGFTAPSFIIMFCLAIMSLNWLDETWMQQLIHGLKLLAVIVVADAVISMFKSFCQTNIKRMLALVAVILLIIFPSSITQIGLLFTAALYGYNKNASLPQPSTQKICINYLWLAIFCVILIGLVYFSDTSVNVEIMKEFFFAGTLVFGGGHVVLPLLQHSLIHLVDGQLFLAGYGFSQLIPGPMFTLSTFIGASTWQGASFFGALMTTLAVFIPGFLLLLSTIKHWHLLCERPKFNEALQMINACVVGVLAAAWVQPVVVSSILSMSDVFIALGGFYLLKIQKWHLVKVSLVLFLIQGVKFSLESLI</sequence>
<keyword evidence="3" id="KW-1003">Cell membrane</keyword>
<dbReference type="PANTHER" id="PTHR33567">
    <property type="entry name" value="CHROMATE ION TRANSPORTER (EUROFUNG)"/>
    <property type="match status" value="1"/>
</dbReference>
<dbReference type="NCBIfam" id="TIGR00937">
    <property type="entry name" value="2A51"/>
    <property type="match status" value="1"/>
</dbReference>
<dbReference type="PANTHER" id="PTHR33567:SF3">
    <property type="entry name" value="CHROMATE ION TRANSPORTER (EUROFUNG)"/>
    <property type="match status" value="1"/>
</dbReference>
<feature type="transmembrane region" description="Helical" evidence="7">
    <location>
        <begin position="295"/>
        <end position="317"/>
    </location>
</feature>
<keyword evidence="5 7" id="KW-1133">Transmembrane helix</keyword>
<accession>A0A3A6UG65</accession>
<dbReference type="RefSeq" id="WP_121853025.1">
    <property type="nucleotide sequence ID" value="NZ_CP037952.1"/>
</dbReference>
<comment type="subcellular location">
    <subcellularLocation>
        <location evidence="1">Cell membrane</location>
        <topology evidence="1">Multi-pass membrane protein</topology>
    </subcellularLocation>
</comment>
<feature type="transmembrane region" description="Helical" evidence="7">
    <location>
        <begin position="125"/>
        <end position="145"/>
    </location>
</feature>
<feature type="transmembrane region" description="Helical" evidence="7">
    <location>
        <begin position="380"/>
        <end position="397"/>
    </location>
</feature>
<evidence type="ECO:0000256" key="2">
    <source>
        <dbReference type="ARBA" id="ARBA00005262"/>
    </source>
</evidence>
<keyword evidence="9" id="KW-1185">Reference proteome</keyword>
<keyword evidence="4 7" id="KW-0812">Transmembrane</keyword>
<keyword evidence="6 7" id="KW-0472">Membrane</keyword>
<proteinExistence type="inferred from homology"/>
<dbReference type="Proteomes" id="UP000273022">
    <property type="component" value="Unassembled WGS sequence"/>
</dbReference>
<dbReference type="InterPro" id="IPR003370">
    <property type="entry name" value="Chromate_transpt"/>
</dbReference>
<name>A0A3A6UG65_9GAMM</name>
<evidence type="ECO:0000256" key="4">
    <source>
        <dbReference type="ARBA" id="ARBA00022692"/>
    </source>
</evidence>
<dbReference type="PIRSF" id="PIRSF004810">
    <property type="entry name" value="ChrA"/>
    <property type="match status" value="1"/>
</dbReference>
<dbReference type="AlphaFoldDB" id="A0A3A6UG65"/>
<comment type="caution">
    <text evidence="8">The sequence shown here is derived from an EMBL/GenBank/DDBJ whole genome shotgun (WGS) entry which is preliminary data.</text>
</comment>
<gene>
    <name evidence="8" type="primary">chrA</name>
    <name evidence="8" type="ORF">D5R81_07465</name>
</gene>
<feature type="transmembrane region" description="Helical" evidence="7">
    <location>
        <begin position="88"/>
        <end position="113"/>
    </location>
</feature>
<dbReference type="OrthoDB" id="8969999at2"/>
<organism evidence="8 9">
    <name type="scientific">Parashewanella spongiae</name>
    <dbReference type="NCBI Taxonomy" id="342950"/>
    <lineage>
        <taxon>Bacteria</taxon>
        <taxon>Pseudomonadati</taxon>
        <taxon>Pseudomonadota</taxon>
        <taxon>Gammaproteobacteria</taxon>
        <taxon>Alteromonadales</taxon>
        <taxon>Shewanellaceae</taxon>
        <taxon>Parashewanella</taxon>
    </lineage>
</organism>
<protein>
    <submittedName>
        <fullName evidence="8">Chromate efflux transporter</fullName>
    </submittedName>
</protein>
<feature type="transmembrane region" description="Helical" evidence="7">
    <location>
        <begin position="204"/>
        <end position="221"/>
    </location>
</feature>
<feature type="transmembrane region" description="Helical" evidence="7">
    <location>
        <begin position="21"/>
        <end position="42"/>
    </location>
</feature>
<feature type="transmembrane region" description="Helical" evidence="7">
    <location>
        <begin position="157"/>
        <end position="184"/>
    </location>
</feature>